<name>A0AAV7S7R0_PLEWA</name>
<protein>
    <submittedName>
        <fullName evidence="2">Uncharacterized protein</fullName>
    </submittedName>
</protein>
<proteinExistence type="predicted"/>
<feature type="region of interest" description="Disordered" evidence="1">
    <location>
        <begin position="278"/>
        <end position="298"/>
    </location>
</feature>
<feature type="compositionally biased region" description="Basic and acidic residues" evidence="1">
    <location>
        <begin position="89"/>
        <end position="98"/>
    </location>
</feature>
<dbReference type="AlphaFoldDB" id="A0AAV7S7R0"/>
<dbReference type="Proteomes" id="UP001066276">
    <property type="component" value="Chromosome 4_2"/>
</dbReference>
<accession>A0AAV7S7R0</accession>
<feature type="region of interest" description="Disordered" evidence="1">
    <location>
        <begin position="89"/>
        <end position="109"/>
    </location>
</feature>
<comment type="caution">
    <text evidence="2">The sequence shown here is derived from an EMBL/GenBank/DDBJ whole genome shotgun (WGS) entry which is preliminary data.</text>
</comment>
<organism evidence="2 3">
    <name type="scientific">Pleurodeles waltl</name>
    <name type="common">Iberian ribbed newt</name>
    <dbReference type="NCBI Taxonomy" id="8319"/>
    <lineage>
        <taxon>Eukaryota</taxon>
        <taxon>Metazoa</taxon>
        <taxon>Chordata</taxon>
        <taxon>Craniata</taxon>
        <taxon>Vertebrata</taxon>
        <taxon>Euteleostomi</taxon>
        <taxon>Amphibia</taxon>
        <taxon>Batrachia</taxon>
        <taxon>Caudata</taxon>
        <taxon>Salamandroidea</taxon>
        <taxon>Salamandridae</taxon>
        <taxon>Pleurodelinae</taxon>
        <taxon>Pleurodeles</taxon>
    </lineage>
</organism>
<evidence type="ECO:0000313" key="2">
    <source>
        <dbReference type="EMBL" id="KAJ1161084.1"/>
    </source>
</evidence>
<gene>
    <name evidence="2" type="ORF">NDU88_001572</name>
</gene>
<evidence type="ECO:0000313" key="3">
    <source>
        <dbReference type="Proteomes" id="UP001066276"/>
    </source>
</evidence>
<dbReference type="EMBL" id="JANPWB010000008">
    <property type="protein sequence ID" value="KAJ1161084.1"/>
    <property type="molecule type" value="Genomic_DNA"/>
</dbReference>
<reference evidence="2" key="1">
    <citation type="journal article" date="2022" name="bioRxiv">
        <title>Sequencing and chromosome-scale assembly of the giantPleurodeles waltlgenome.</title>
        <authorList>
            <person name="Brown T."/>
            <person name="Elewa A."/>
            <person name="Iarovenko S."/>
            <person name="Subramanian E."/>
            <person name="Araus A.J."/>
            <person name="Petzold A."/>
            <person name="Susuki M."/>
            <person name="Suzuki K.-i.T."/>
            <person name="Hayashi T."/>
            <person name="Toyoda A."/>
            <person name="Oliveira C."/>
            <person name="Osipova E."/>
            <person name="Leigh N.D."/>
            <person name="Simon A."/>
            <person name="Yun M.H."/>
        </authorList>
    </citation>
    <scope>NUCLEOTIDE SEQUENCE</scope>
    <source>
        <strain evidence="2">20211129_DDA</strain>
        <tissue evidence="2">Liver</tissue>
    </source>
</reference>
<evidence type="ECO:0000256" key="1">
    <source>
        <dbReference type="SAM" id="MobiDB-lite"/>
    </source>
</evidence>
<sequence length="298" mass="32249">MYPSCRASRPVLLPVLVRPFGHLRRLRVQAWQFSASLLVIRLARASLARHYVRATSLVPTVGRVLRLLGQDPHVLGGWGQVRHLRPPRPVREASEVSPRRVLSPVTSASPPDPLARTRVLSSFQLGPWSPAPRVATLPVLAIGHRASRASLACLYDRTTPLLLTVGWMRLSLGQAPCALAGRGQVRHLRLPWPVREASEVSPCHLRELSPVSRISCGRFCLLASSFSPYAGSVLVSAPPLSGALGPRSPGPRVATLPVLAIGHRACLRSHDTASQWHPRCVSGQPEGTGGSTFGAYRV</sequence>
<keyword evidence="3" id="KW-1185">Reference proteome</keyword>